<feature type="region of interest" description="Disordered" evidence="1">
    <location>
        <begin position="146"/>
        <end position="166"/>
    </location>
</feature>
<dbReference type="EMBL" id="OX365700">
    <property type="protein sequence ID" value="CAI4030977.1"/>
    <property type="molecule type" value="Genomic_DNA"/>
</dbReference>
<evidence type="ECO:0000256" key="1">
    <source>
        <dbReference type="SAM" id="MobiDB-lite"/>
    </source>
</evidence>
<dbReference type="Proteomes" id="UP001179121">
    <property type="component" value="Chromosome"/>
</dbReference>
<dbReference type="AlphaFoldDB" id="A0AA86MXN9"/>
<evidence type="ECO:0000313" key="2">
    <source>
        <dbReference type="EMBL" id="CAI4030977.1"/>
    </source>
</evidence>
<proteinExistence type="predicted"/>
<reference evidence="2" key="1">
    <citation type="submission" date="2022-10" db="EMBL/GenBank/DDBJ databases">
        <authorList>
            <person name="Koch H."/>
        </authorList>
    </citation>
    <scope>NUCLEOTIDE SEQUENCE</scope>
    <source>
        <strain evidence="2">DNF</strain>
    </source>
</reference>
<organism evidence="2 3">
    <name type="scientific">Nitrospira tepida</name>
    <dbReference type="NCBI Taxonomy" id="2973512"/>
    <lineage>
        <taxon>Bacteria</taxon>
        <taxon>Pseudomonadati</taxon>
        <taxon>Nitrospirota</taxon>
        <taxon>Nitrospiria</taxon>
        <taxon>Nitrospirales</taxon>
        <taxon>Nitrospiraceae</taxon>
        <taxon>Nitrospira</taxon>
    </lineage>
</organism>
<protein>
    <submittedName>
        <fullName evidence="2">Uncharacterized protein</fullName>
    </submittedName>
</protein>
<dbReference type="RefSeq" id="WP_289267942.1">
    <property type="nucleotide sequence ID" value="NZ_OX365700.1"/>
</dbReference>
<sequence>MLLLLGLSCAGCQIPTATPDQDRAMTSLWHRHQVCRTTQDRDHLRRLSDELHRAALEEQPALAAIPWLLRSLVAVPPVRTAIDPKAVAATCLARAGSLAHTAGDRHEVERVVRVIAEHYAEPDYAFYLDLAQGQVRNLSEEVGYSPVGPASVSRPRVAHRTQEHMR</sequence>
<name>A0AA86MXN9_9BACT</name>
<evidence type="ECO:0000313" key="3">
    <source>
        <dbReference type="Proteomes" id="UP001179121"/>
    </source>
</evidence>
<keyword evidence="3" id="KW-1185">Reference proteome</keyword>
<gene>
    <name evidence="2" type="ORF">DNFV4_01409</name>
</gene>
<dbReference type="KEGG" id="nti:DNFV4_01409"/>
<accession>A0AA86MXN9</accession>